<evidence type="ECO:0000256" key="9">
    <source>
        <dbReference type="SAM" id="MobiDB-lite"/>
    </source>
</evidence>
<feature type="transmembrane region" description="Helical" evidence="8">
    <location>
        <begin position="541"/>
        <end position="567"/>
    </location>
</feature>
<dbReference type="RefSeq" id="WP_147103295.1">
    <property type="nucleotide sequence ID" value="NZ_BJVJ01000007.1"/>
</dbReference>
<dbReference type="InterPro" id="IPR000515">
    <property type="entry name" value="MetI-like"/>
</dbReference>
<comment type="subcellular location">
    <subcellularLocation>
        <location evidence="1">Cell inner membrane</location>
        <topology evidence="1">Multi-pass membrane protein</topology>
    </subcellularLocation>
    <subcellularLocation>
        <location evidence="8">Cell membrane</location>
        <topology evidence="8">Multi-pass membrane protein</topology>
    </subcellularLocation>
</comment>
<feature type="transmembrane region" description="Helical" evidence="8">
    <location>
        <begin position="161"/>
        <end position="183"/>
    </location>
</feature>
<feature type="transmembrane region" description="Helical" evidence="8">
    <location>
        <begin position="114"/>
        <end position="134"/>
    </location>
</feature>
<feature type="transmembrane region" description="Helical" evidence="8">
    <location>
        <begin position="80"/>
        <end position="102"/>
    </location>
</feature>
<comment type="similarity">
    <text evidence="8">Belongs to the binding-protein-dependent transport system permease family.</text>
</comment>
<feature type="transmembrane region" description="Helical" evidence="8">
    <location>
        <begin position="220"/>
        <end position="242"/>
    </location>
</feature>
<comment type="caution">
    <text evidence="11">The sequence shown here is derived from an EMBL/GenBank/DDBJ whole genome shotgun (WGS) entry which is preliminary data.</text>
</comment>
<feature type="transmembrane region" description="Helical" evidence="8">
    <location>
        <begin position="437"/>
        <end position="459"/>
    </location>
</feature>
<feature type="region of interest" description="Disordered" evidence="9">
    <location>
        <begin position="1"/>
        <end position="25"/>
    </location>
</feature>
<dbReference type="AlphaFoldDB" id="A0A511DBX8"/>
<feature type="transmembrane region" description="Helical" evidence="8">
    <location>
        <begin position="369"/>
        <end position="395"/>
    </location>
</feature>
<evidence type="ECO:0000256" key="5">
    <source>
        <dbReference type="ARBA" id="ARBA00022692"/>
    </source>
</evidence>
<evidence type="ECO:0000256" key="4">
    <source>
        <dbReference type="ARBA" id="ARBA00022519"/>
    </source>
</evidence>
<evidence type="ECO:0000256" key="6">
    <source>
        <dbReference type="ARBA" id="ARBA00022989"/>
    </source>
</evidence>
<feature type="transmembrane region" description="Helical" evidence="8">
    <location>
        <begin position="407"/>
        <end position="431"/>
    </location>
</feature>
<keyword evidence="2 8" id="KW-0813">Transport</keyword>
<proteinExistence type="inferred from homology"/>
<dbReference type="OrthoDB" id="34224at2"/>
<accession>A0A511DBX8</accession>
<evidence type="ECO:0000256" key="3">
    <source>
        <dbReference type="ARBA" id="ARBA00022475"/>
    </source>
</evidence>
<dbReference type="EMBL" id="BJVJ01000007">
    <property type="protein sequence ID" value="GEL22292.1"/>
    <property type="molecule type" value="Genomic_DNA"/>
</dbReference>
<dbReference type="Proteomes" id="UP000321685">
    <property type="component" value="Unassembled WGS sequence"/>
</dbReference>
<evidence type="ECO:0000256" key="2">
    <source>
        <dbReference type="ARBA" id="ARBA00022448"/>
    </source>
</evidence>
<evidence type="ECO:0000256" key="8">
    <source>
        <dbReference type="RuleBase" id="RU363032"/>
    </source>
</evidence>
<feature type="transmembrane region" description="Helical" evidence="8">
    <location>
        <begin position="266"/>
        <end position="286"/>
    </location>
</feature>
<keyword evidence="3" id="KW-1003">Cell membrane</keyword>
<feature type="transmembrane region" description="Helical" evidence="8">
    <location>
        <begin position="314"/>
        <end position="339"/>
    </location>
</feature>
<keyword evidence="5 8" id="KW-0812">Transmembrane</keyword>
<feature type="compositionally biased region" description="Low complexity" evidence="9">
    <location>
        <begin position="8"/>
        <end position="25"/>
    </location>
</feature>
<evidence type="ECO:0000256" key="1">
    <source>
        <dbReference type="ARBA" id="ARBA00004429"/>
    </source>
</evidence>
<reference evidence="11 12" key="1">
    <citation type="submission" date="2019-07" db="EMBL/GenBank/DDBJ databases">
        <title>Whole genome shotgun sequence of Pseudonocardia sulfidoxydans NBRC 16205.</title>
        <authorList>
            <person name="Hosoyama A."/>
            <person name="Uohara A."/>
            <person name="Ohji S."/>
            <person name="Ichikawa N."/>
        </authorList>
    </citation>
    <scope>NUCLEOTIDE SEQUENCE [LARGE SCALE GENOMIC DNA]</scope>
    <source>
        <strain evidence="11 12">NBRC 16205</strain>
    </source>
</reference>
<keyword evidence="4" id="KW-0997">Cell inner membrane</keyword>
<organism evidence="11 12">
    <name type="scientific">Pseudonocardia sulfidoxydans NBRC 16205</name>
    <dbReference type="NCBI Taxonomy" id="1223511"/>
    <lineage>
        <taxon>Bacteria</taxon>
        <taxon>Bacillati</taxon>
        <taxon>Actinomycetota</taxon>
        <taxon>Actinomycetes</taxon>
        <taxon>Pseudonocardiales</taxon>
        <taxon>Pseudonocardiaceae</taxon>
        <taxon>Pseudonocardia</taxon>
    </lineage>
</organism>
<evidence type="ECO:0000313" key="12">
    <source>
        <dbReference type="Proteomes" id="UP000321685"/>
    </source>
</evidence>
<keyword evidence="7 8" id="KW-0472">Membrane</keyword>
<name>A0A511DBX8_9PSEU</name>
<dbReference type="InterPro" id="IPR035906">
    <property type="entry name" value="MetI-like_sf"/>
</dbReference>
<keyword evidence="6 8" id="KW-1133">Transmembrane helix</keyword>
<dbReference type="CDD" id="cd06261">
    <property type="entry name" value="TM_PBP2"/>
    <property type="match status" value="2"/>
</dbReference>
<evidence type="ECO:0000259" key="10">
    <source>
        <dbReference type="PROSITE" id="PS50928"/>
    </source>
</evidence>
<keyword evidence="12" id="KW-1185">Reference proteome</keyword>
<evidence type="ECO:0000256" key="7">
    <source>
        <dbReference type="ARBA" id="ARBA00023136"/>
    </source>
</evidence>
<dbReference type="Pfam" id="PF00528">
    <property type="entry name" value="BPD_transp_1"/>
    <property type="match status" value="2"/>
</dbReference>
<evidence type="ECO:0000313" key="11">
    <source>
        <dbReference type="EMBL" id="GEL22292.1"/>
    </source>
</evidence>
<dbReference type="GO" id="GO:0055085">
    <property type="term" value="P:transmembrane transport"/>
    <property type="evidence" value="ECO:0007669"/>
    <property type="project" value="InterPro"/>
</dbReference>
<feature type="transmembrane region" description="Helical" evidence="8">
    <location>
        <begin position="29"/>
        <end position="49"/>
    </location>
</feature>
<dbReference type="PANTHER" id="PTHR43357">
    <property type="entry name" value="INNER MEMBRANE ABC TRANSPORTER PERMEASE PROTEIN YDCV"/>
    <property type="match status" value="1"/>
</dbReference>
<feature type="domain" description="ABC transmembrane type-1" evidence="10">
    <location>
        <begin position="370"/>
        <end position="563"/>
    </location>
</feature>
<dbReference type="SUPFAM" id="SSF161098">
    <property type="entry name" value="MetI-like"/>
    <property type="match status" value="2"/>
</dbReference>
<protein>
    <submittedName>
        <fullName evidence="11">Iron ABC transporter permease</fullName>
    </submittedName>
</protein>
<feature type="transmembrane region" description="Helical" evidence="8">
    <location>
        <begin position="500"/>
        <end position="521"/>
    </location>
</feature>
<dbReference type="PANTHER" id="PTHR43357:SF4">
    <property type="entry name" value="INNER MEMBRANE ABC TRANSPORTER PERMEASE PROTEIN YDCV"/>
    <property type="match status" value="1"/>
</dbReference>
<dbReference type="PROSITE" id="PS50928">
    <property type="entry name" value="ABC_TM1"/>
    <property type="match status" value="2"/>
</dbReference>
<dbReference type="Gene3D" id="1.10.3720.10">
    <property type="entry name" value="MetI-like"/>
    <property type="match status" value="2"/>
</dbReference>
<sequence>MTSTQEQTRTPDATTPTARPTGRRSPTAAGWHWALLALVMAALILWPLVALEARMVDDLPGALGRLAEVPDLGRTYLDTLIIAVGSTAVAVVAGTGLAWCLTRVPKRLYKAMSLLPIVPLLMPSVASVQGWSYLLSPRTGILNQYLRGWGIGSGDSGPLDVYSMTGIILMAGTILTSFVFMFVSASLRQRGAELEAAAAACGASPGRTFLTVTLPMMRPALVYSTAIVALLALGQFTVPLLLGTPDRIDVVSTAVYKVSADYPVDYALGGALALPLLVVGIAVILVQRRALRDERRYVSVSARSRQVGLTTSRWALVPILGYLVVAVVLPLGALVSVSLSPFWSGRIDPSTFTLDNWTSVWSNSNTVDAIVTTLFALLLTLVVVLPLSYLVSVALLQRTRVPGVVRLPIDILGSIALCMPVSLLGFAFLFTYSEPPFQLYGTTAMVVVAYVTLTIPFAVRPQLSALTAIGPEYSEASRVSGAGSLGTALRVTFPLIRSGLGVAAALVTIIVAHEFTVSLMVTSPTRRVIGSLLYDETVNGSAPNVAVLSLLMLAVTLVGIAISWVIAGGNTVDKI</sequence>
<gene>
    <name evidence="11" type="ORF">PSU4_12460</name>
</gene>
<dbReference type="GO" id="GO:0005886">
    <property type="term" value="C:plasma membrane"/>
    <property type="evidence" value="ECO:0007669"/>
    <property type="project" value="UniProtKB-SubCell"/>
</dbReference>
<feature type="domain" description="ABC transmembrane type-1" evidence="10">
    <location>
        <begin position="76"/>
        <end position="287"/>
    </location>
</feature>